<dbReference type="EMBL" id="CP071796">
    <property type="protein sequence ID" value="QTD44067.1"/>
    <property type="molecule type" value="Genomic_DNA"/>
</dbReference>
<organism evidence="1 2">
    <name type="scientific">Ottowia testudinis</name>
    <dbReference type="NCBI Taxonomy" id="2816950"/>
    <lineage>
        <taxon>Bacteria</taxon>
        <taxon>Pseudomonadati</taxon>
        <taxon>Pseudomonadota</taxon>
        <taxon>Betaproteobacteria</taxon>
        <taxon>Burkholderiales</taxon>
        <taxon>Comamonadaceae</taxon>
        <taxon>Ottowia</taxon>
    </lineage>
</organism>
<gene>
    <name evidence="1" type="ORF">J1M35_13085</name>
</gene>
<name>A0A975CDX5_9BURK</name>
<reference evidence="1" key="1">
    <citation type="submission" date="2021-03" db="EMBL/GenBank/DDBJ databases">
        <title>Ottowia sp. 27C isolated from the cloaca of a Giant Asian pond turtle (Heosemys grandis).</title>
        <authorList>
            <person name="Spergser J."/>
            <person name="Busse H.-J."/>
        </authorList>
    </citation>
    <scope>NUCLEOTIDE SEQUENCE</scope>
    <source>
        <strain evidence="1">27C</strain>
    </source>
</reference>
<dbReference type="Proteomes" id="UP000663903">
    <property type="component" value="Chromosome"/>
</dbReference>
<protein>
    <submittedName>
        <fullName evidence="1">Uncharacterized protein</fullName>
    </submittedName>
</protein>
<dbReference type="AlphaFoldDB" id="A0A975CDX5"/>
<sequence>MNPIIKIHGCLRFWFNLETAVECARACRCGRGRQGERTPQADACKDEQRCMARSQRCDRVHSALTQKVNDSGAKKLKHHKTLMKKTSGQLPFLGSRVSRRFRLKPSGGERQKLSFLI</sequence>
<evidence type="ECO:0000313" key="2">
    <source>
        <dbReference type="Proteomes" id="UP000663903"/>
    </source>
</evidence>
<accession>A0A975CDX5</accession>
<keyword evidence="2" id="KW-1185">Reference proteome</keyword>
<evidence type="ECO:0000313" key="1">
    <source>
        <dbReference type="EMBL" id="QTD44067.1"/>
    </source>
</evidence>
<dbReference type="KEGG" id="otd:J1M35_13085"/>
<dbReference type="RefSeq" id="WP_208007474.1">
    <property type="nucleotide sequence ID" value="NZ_CP071796.1"/>
</dbReference>
<proteinExistence type="predicted"/>